<reference evidence="3" key="2">
    <citation type="submission" date="2025-08" db="UniProtKB">
        <authorList>
            <consortium name="RefSeq"/>
        </authorList>
    </citation>
    <scope>IDENTIFICATION</scope>
</reference>
<reference evidence="2" key="1">
    <citation type="journal article" date="2014" name="Nat. Genet.">
        <title>The genome of the stress-tolerant wild tomato species Solanum pennellii.</title>
        <authorList>
            <person name="Bolger A."/>
            <person name="Scossa F."/>
            <person name="Bolger M.E."/>
            <person name="Lanz C."/>
            <person name="Maumus F."/>
            <person name="Tohge T."/>
            <person name="Quesneville H."/>
            <person name="Alseekh S."/>
            <person name="Sorensen I."/>
            <person name="Lichtenstein G."/>
            <person name="Fich E.A."/>
            <person name="Conte M."/>
            <person name="Keller H."/>
            <person name="Schneeberger K."/>
            <person name="Schwacke R."/>
            <person name="Ofner I."/>
            <person name="Vrebalov J."/>
            <person name="Xu Y."/>
            <person name="Osorio S."/>
            <person name="Aflitos S.A."/>
            <person name="Schijlen E."/>
            <person name="Jimenez-Gomez J.M."/>
            <person name="Ryngajllo M."/>
            <person name="Kimura S."/>
            <person name="Kumar R."/>
            <person name="Koenig D."/>
            <person name="Headland L.R."/>
            <person name="Maloof J.N."/>
            <person name="Sinha N."/>
            <person name="van Ham R.C."/>
            <person name="Lankhorst R.K."/>
            <person name="Mao L."/>
            <person name="Vogel A."/>
            <person name="Arsova B."/>
            <person name="Panstruga R."/>
            <person name="Fei Z."/>
            <person name="Rose J.K."/>
            <person name="Zamir D."/>
            <person name="Carrari F."/>
            <person name="Giovannoni J.J."/>
            <person name="Weigel D."/>
            <person name="Usadel B."/>
            <person name="Fernie A.R."/>
        </authorList>
    </citation>
    <scope>NUCLEOTIDE SEQUENCE [LARGE SCALE GENOMIC DNA]</scope>
    <source>
        <strain evidence="2">cv. LA0716</strain>
    </source>
</reference>
<evidence type="ECO:0000313" key="2">
    <source>
        <dbReference type="Proteomes" id="UP000694930"/>
    </source>
</evidence>
<sequence length="207" mass="23127">MELDSHKIVISRDINFFEAIFPIVSASPIPTSIFSTQKTQYSSVKDSSCDVPVPTIPSPDSFPSNAPSSSSPPPNCPSPKTSLIPDSIAHCLESASQIIEPNSYYPASLRTAEYRSKRQLFAKLTLSNRLVADLYVPPLLPNPIRSDNQAAIHIAKNPVFHEQRKHTELDSHFVGQQYRSDLICLYFVPYKDQLADVFTKIPFWGFS</sequence>
<evidence type="ECO:0000256" key="1">
    <source>
        <dbReference type="SAM" id="MobiDB-lite"/>
    </source>
</evidence>
<evidence type="ECO:0000313" key="3">
    <source>
        <dbReference type="RefSeq" id="XP_015084223.1"/>
    </source>
</evidence>
<keyword evidence="2" id="KW-1185">Reference proteome</keyword>
<dbReference type="GeneID" id="107027626"/>
<proteinExistence type="predicted"/>
<feature type="region of interest" description="Disordered" evidence="1">
    <location>
        <begin position="55"/>
        <end position="80"/>
    </location>
</feature>
<name>A0ABM1HE64_SOLPN</name>
<protein>
    <submittedName>
        <fullName evidence="3">Uncharacterized protein LOC107027626</fullName>
    </submittedName>
</protein>
<organism evidence="2 3">
    <name type="scientific">Solanum pennellii</name>
    <name type="common">Tomato</name>
    <name type="synonym">Lycopersicon pennellii</name>
    <dbReference type="NCBI Taxonomy" id="28526"/>
    <lineage>
        <taxon>Eukaryota</taxon>
        <taxon>Viridiplantae</taxon>
        <taxon>Streptophyta</taxon>
        <taxon>Embryophyta</taxon>
        <taxon>Tracheophyta</taxon>
        <taxon>Spermatophyta</taxon>
        <taxon>Magnoliopsida</taxon>
        <taxon>eudicotyledons</taxon>
        <taxon>Gunneridae</taxon>
        <taxon>Pentapetalae</taxon>
        <taxon>asterids</taxon>
        <taxon>lamiids</taxon>
        <taxon>Solanales</taxon>
        <taxon>Solanaceae</taxon>
        <taxon>Solanoideae</taxon>
        <taxon>Solaneae</taxon>
        <taxon>Solanum</taxon>
        <taxon>Solanum subgen. Lycopersicon</taxon>
    </lineage>
</organism>
<dbReference type="RefSeq" id="XP_015084223.1">
    <property type="nucleotide sequence ID" value="XM_015228737.1"/>
</dbReference>
<accession>A0ABM1HE64</accession>
<feature type="compositionally biased region" description="Low complexity" evidence="1">
    <location>
        <begin position="58"/>
        <end position="69"/>
    </location>
</feature>
<gene>
    <name evidence="3" type="primary">LOC107027626</name>
</gene>
<dbReference type="Proteomes" id="UP000694930">
    <property type="component" value="Chromosome 8"/>
</dbReference>
<dbReference type="CDD" id="cd09272">
    <property type="entry name" value="RNase_HI_RT_Ty1"/>
    <property type="match status" value="1"/>
</dbReference>